<proteinExistence type="inferred from homology"/>
<dbReference type="InterPro" id="IPR025110">
    <property type="entry name" value="AMP-bd_C"/>
</dbReference>
<keyword evidence="3" id="KW-0276">Fatty acid metabolism</keyword>
<evidence type="ECO:0000313" key="8">
    <source>
        <dbReference type="Proteomes" id="UP000667802"/>
    </source>
</evidence>
<evidence type="ECO:0000256" key="4">
    <source>
        <dbReference type="ARBA" id="ARBA00023098"/>
    </source>
</evidence>
<comment type="caution">
    <text evidence="7">The sequence shown here is derived from an EMBL/GenBank/DDBJ whole genome shotgun (WGS) entry which is preliminary data.</text>
</comment>
<dbReference type="Gene3D" id="3.40.50.12780">
    <property type="entry name" value="N-terminal domain of ligase-like"/>
    <property type="match status" value="1"/>
</dbReference>
<name>A0AAP5I2Y5_9CYAN</name>
<keyword evidence="8" id="KW-1185">Reference proteome</keyword>
<comment type="similarity">
    <text evidence="1">Belongs to the ATP-dependent AMP-binding enzyme family.</text>
</comment>
<evidence type="ECO:0000256" key="1">
    <source>
        <dbReference type="ARBA" id="ARBA00006432"/>
    </source>
</evidence>
<dbReference type="Pfam" id="PF00501">
    <property type="entry name" value="AMP-binding"/>
    <property type="match status" value="1"/>
</dbReference>
<reference evidence="8" key="1">
    <citation type="journal article" date="2021" name="Science">
        <title>Hunting the eagle killer: A cyanobacterial neurotoxin causes vacuolar myelinopathy.</title>
        <authorList>
            <person name="Breinlinger S."/>
            <person name="Phillips T.J."/>
            <person name="Haram B.N."/>
            <person name="Mares J."/>
            <person name="Martinez Yerena J.A."/>
            <person name="Hrouzek P."/>
            <person name="Sobotka R."/>
            <person name="Henderson W.M."/>
            <person name="Schmieder P."/>
            <person name="Williams S.M."/>
            <person name="Lauderdale J.D."/>
            <person name="Wilde H.D."/>
            <person name="Gerrin W."/>
            <person name="Kust A."/>
            <person name="Washington J.W."/>
            <person name="Wagner C."/>
            <person name="Geier B."/>
            <person name="Liebeke M."/>
            <person name="Enke H."/>
            <person name="Niedermeyer T.H.J."/>
            <person name="Wilde S.B."/>
        </authorList>
    </citation>
    <scope>NUCLEOTIDE SEQUENCE [LARGE SCALE GENOMIC DNA]</scope>
    <source>
        <strain evidence="8">Thurmond2011</strain>
    </source>
</reference>
<dbReference type="InterPro" id="IPR000873">
    <property type="entry name" value="AMP-dep_synth/lig_dom"/>
</dbReference>
<dbReference type="InterPro" id="IPR045851">
    <property type="entry name" value="AMP-bd_C_sf"/>
</dbReference>
<dbReference type="PROSITE" id="PS00455">
    <property type="entry name" value="AMP_BINDING"/>
    <property type="match status" value="1"/>
</dbReference>
<keyword evidence="2" id="KW-0436">Ligase</keyword>
<dbReference type="GO" id="GO:0006631">
    <property type="term" value="P:fatty acid metabolic process"/>
    <property type="evidence" value="ECO:0007669"/>
    <property type="project" value="UniProtKB-KW"/>
</dbReference>
<feature type="domain" description="AMP-dependent synthetase/ligase" evidence="5">
    <location>
        <begin position="13"/>
        <end position="393"/>
    </location>
</feature>
<evidence type="ECO:0000259" key="6">
    <source>
        <dbReference type="Pfam" id="PF13193"/>
    </source>
</evidence>
<accession>A0AAP5I2Y5</accession>
<evidence type="ECO:0000256" key="3">
    <source>
        <dbReference type="ARBA" id="ARBA00022832"/>
    </source>
</evidence>
<dbReference type="Pfam" id="PF13193">
    <property type="entry name" value="AMP-binding_C"/>
    <property type="match status" value="1"/>
</dbReference>
<gene>
    <name evidence="7" type="ORF">G7B40_006100</name>
</gene>
<dbReference type="EMBL" id="JAALHA020000002">
    <property type="protein sequence ID" value="MDR9894143.1"/>
    <property type="molecule type" value="Genomic_DNA"/>
</dbReference>
<dbReference type="PANTHER" id="PTHR43859">
    <property type="entry name" value="ACYL-ACTIVATING ENZYME"/>
    <property type="match status" value="1"/>
</dbReference>
<dbReference type="InterPro" id="IPR042099">
    <property type="entry name" value="ANL_N_sf"/>
</dbReference>
<dbReference type="RefSeq" id="WP_208352319.1">
    <property type="nucleotide sequence ID" value="NZ_JAALHA020000002.1"/>
</dbReference>
<evidence type="ECO:0000313" key="7">
    <source>
        <dbReference type="EMBL" id="MDR9894143.1"/>
    </source>
</evidence>
<protein>
    <submittedName>
        <fullName evidence="7">AMP-binding protein</fullName>
    </submittedName>
</protein>
<evidence type="ECO:0000259" key="5">
    <source>
        <dbReference type="Pfam" id="PF00501"/>
    </source>
</evidence>
<dbReference type="PANTHER" id="PTHR43859:SF4">
    <property type="entry name" value="BUTANOATE--COA LIGASE AAE1-RELATED"/>
    <property type="match status" value="1"/>
</dbReference>
<dbReference type="SUPFAM" id="SSF56801">
    <property type="entry name" value="Acetyl-CoA synthetase-like"/>
    <property type="match status" value="1"/>
</dbReference>
<sequence>MHSYVPLSPTTFLERSGRAFPQRSAIIYPDGIVTYAELLHRSRCLAQLLKRLQVGYGDRVAVLSENNRQIIETHFSIPAIGAMIVMLNPWLAQQDLLSLLDYCQAKVLIVDASLSEKILLNPQVNLSHLQQVIVIDGAVNPIYSGVLDYETCLAGEDGDFMLDQTVVSELDPLAINFTSGTTGRPKGVMCNHRGAYLNALGQALMIGLNRASKYLWLLPMFHVNGWGHIWANIAVGATQVLLPGHEIRDSCWELIQALSQYQITHLCGAPRLVRSLAETPGDKEGFQGLTITTGGAAPTPTLIQKLDQMGVNFIHQYGLNETYGPYVVCEEQEEWQTLPPKNRALKLARQGVATIHAGTGLRVVDGSKQDVVWDGRTLGEVIVAGNTVATGYYNNPEATKKAFRDGWFHTGDMAVIHLDGYLEIRDRLKDLIYVETDYGWENISSIEIENVLCQHEQVREAAVIGISPEELGKNCTQLVAFVEVKDSQALTEEDLRYFCGSQLASYKQPQVFFFTNLPKTSTGKVRKDLLETEAVTNIKLVNGYHYEQRLSIKTAPHTLITVS</sequence>
<organism evidence="7 8">
    <name type="scientific">Aetokthonos hydrillicola Thurmond2011</name>
    <dbReference type="NCBI Taxonomy" id="2712845"/>
    <lineage>
        <taxon>Bacteria</taxon>
        <taxon>Bacillati</taxon>
        <taxon>Cyanobacteriota</taxon>
        <taxon>Cyanophyceae</taxon>
        <taxon>Nostocales</taxon>
        <taxon>Hapalosiphonaceae</taxon>
        <taxon>Aetokthonos</taxon>
    </lineage>
</organism>
<dbReference type="AlphaFoldDB" id="A0AAP5I2Y5"/>
<feature type="domain" description="AMP-binding enzyme C-terminal" evidence="6">
    <location>
        <begin position="447"/>
        <end position="524"/>
    </location>
</feature>
<evidence type="ECO:0000256" key="2">
    <source>
        <dbReference type="ARBA" id="ARBA00022598"/>
    </source>
</evidence>
<dbReference type="Proteomes" id="UP000667802">
    <property type="component" value="Unassembled WGS sequence"/>
</dbReference>
<dbReference type="GO" id="GO:0016874">
    <property type="term" value="F:ligase activity"/>
    <property type="evidence" value="ECO:0007669"/>
    <property type="project" value="UniProtKB-KW"/>
</dbReference>
<dbReference type="InterPro" id="IPR020845">
    <property type="entry name" value="AMP-binding_CS"/>
</dbReference>
<keyword evidence="4" id="KW-0443">Lipid metabolism</keyword>
<dbReference type="Gene3D" id="3.30.300.30">
    <property type="match status" value="1"/>
</dbReference>